<dbReference type="InterPro" id="IPR012951">
    <property type="entry name" value="BBE"/>
</dbReference>
<evidence type="ECO:0000256" key="1">
    <source>
        <dbReference type="ARBA" id="ARBA00005466"/>
    </source>
</evidence>
<dbReference type="SUPFAM" id="SSF56176">
    <property type="entry name" value="FAD-binding/transporter-associated domain-like"/>
    <property type="match status" value="1"/>
</dbReference>
<dbReference type="InterPro" id="IPR016167">
    <property type="entry name" value="FAD-bd_PCMH_sub1"/>
</dbReference>
<keyword evidence="8" id="KW-1185">Reference proteome</keyword>
<dbReference type="Gene3D" id="3.40.462.20">
    <property type="match status" value="1"/>
</dbReference>
<comment type="similarity">
    <text evidence="1">Belongs to the oxygen-dependent FAD-linked oxidoreductase family.</text>
</comment>
<dbReference type="PROSITE" id="PS51387">
    <property type="entry name" value="FAD_PCMH"/>
    <property type="match status" value="1"/>
</dbReference>
<evidence type="ECO:0000313" key="8">
    <source>
        <dbReference type="Proteomes" id="UP000017559"/>
    </source>
</evidence>
<keyword evidence="5" id="KW-0732">Signal</keyword>
<dbReference type="Pfam" id="PF01565">
    <property type="entry name" value="FAD_binding_4"/>
    <property type="match status" value="1"/>
</dbReference>
<dbReference type="AlphaFoldDB" id="V2WAZ5"/>
<dbReference type="InterPro" id="IPR016166">
    <property type="entry name" value="FAD-bd_PCMH"/>
</dbReference>
<name>V2WAZ5_MONRO</name>
<dbReference type="Gene3D" id="3.30.465.10">
    <property type="match status" value="1"/>
</dbReference>
<dbReference type="Pfam" id="PF08031">
    <property type="entry name" value="BBE"/>
    <property type="match status" value="1"/>
</dbReference>
<dbReference type="Proteomes" id="UP000017559">
    <property type="component" value="Unassembled WGS sequence"/>
</dbReference>
<keyword evidence="2" id="KW-0285">Flavoprotein</keyword>
<dbReference type="InterPro" id="IPR036318">
    <property type="entry name" value="FAD-bd_PCMH-like_sf"/>
</dbReference>
<feature type="domain" description="FAD-binding PCMH-type" evidence="6">
    <location>
        <begin position="70"/>
        <end position="240"/>
    </location>
</feature>
<dbReference type="PANTHER" id="PTHR42973:SF13">
    <property type="entry name" value="FAD-BINDING PCMH-TYPE DOMAIN-CONTAINING PROTEIN"/>
    <property type="match status" value="1"/>
</dbReference>
<sequence>MLRYALLAILQANLLRSAWAFPTAETNIRSTSAAKDACKQIKDAISSASEIFFPGSKGYERDIEHWSPTNTQKATCSVEPANTKDLGKIIQIIGSTKVDFAVKSGGHNPNDDWSSTTGVQIALYRFNEVSYDDKAGTATIGTGLVWDDVYAVLDPLGVHVAGARVTGIGVGGYTLGGGYSWFANQVGLCIDTVTAFELVKPDGSYGWVTGSSDPDLFFALKGGLNNFGIVTRVTLKTFPGGEVWGGLIQYVSGFDKVMAAIEKFVKTVKDPKASILTTFNFILGNLSIGQQLFYDGPNPPPGIFDDFFNNGAQSIISDTKTRTLYDFVRSTQANATVGTRAIFNTVPLGEITRNMLTVVANETQFYGQNFANSSVFTGYTFEPHIGNIYRFTNSPSAWPPSRDFSDYPLFIHFAWTLESFDGTFHDAIKQSAAYLKEVAKAEGQKHIDKTNPYPNYAIYDDTAKEVYGSNLGKLKEIKRRVDPKNVMGLTGGLKIKA</sequence>
<dbReference type="OrthoDB" id="2151789at2759"/>
<gene>
    <name evidence="7" type="ORF">Moror_7495</name>
</gene>
<evidence type="ECO:0000256" key="3">
    <source>
        <dbReference type="ARBA" id="ARBA00022827"/>
    </source>
</evidence>
<dbReference type="KEGG" id="mrr:Moror_7495"/>
<dbReference type="InterPro" id="IPR006094">
    <property type="entry name" value="Oxid_FAD_bind_N"/>
</dbReference>
<dbReference type="EMBL" id="AWSO01001403">
    <property type="protein sequence ID" value="ESK83978.1"/>
    <property type="molecule type" value="Genomic_DNA"/>
</dbReference>
<reference evidence="7 8" key="1">
    <citation type="journal article" date="2014" name="BMC Genomics">
        <title>Genome and secretome analysis of the hemibiotrophic fungal pathogen, Moniliophthora roreri, which causes frosty pod rot disease of cacao: mechanisms of the biotrophic and necrotrophic phases.</title>
        <authorList>
            <person name="Meinhardt L.W."/>
            <person name="Costa G.G.L."/>
            <person name="Thomazella D.P.T."/>
            <person name="Teixeira P.J.P.L."/>
            <person name="Carazzolle M.F."/>
            <person name="Schuster S.C."/>
            <person name="Carlson J.E."/>
            <person name="Guiltinan M.J."/>
            <person name="Mieczkowski P."/>
            <person name="Farmer A."/>
            <person name="Ramaraj T."/>
            <person name="Crozier J."/>
            <person name="Davis R.E."/>
            <person name="Shao J."/>
            <person name="Melnick R.L."/>
            <person name="Pereira G.A.G."/>
            <person name="Bailey B.A."/>
        </authorList>
    </citation>
    <scope>NUCLEOTIDE SEQUENCE [LARGE SCALE GENOMIC DNA]</scope>
    <source>
        <strain evidence="7 8">MCA 2997</strain>
    </source>
</reference>
<organism evidence="7 8">
    <name type="scientific">Moniliophthora roreri (strain MCA 2997)</name>
    <name type="common">Cocoa frosty pod rot fungus</name>
    <name type="synonym">Crinipellis roreri</name>
    <dbReference type="NCBI Taxonomy" id="1381753"/>
    <lineage>
        <taxon>Eukaryota</taxon>
        <taxon>Fungi</taxon>
        <taxon>Dikarya</taxon>
        <taxon>Basidiomycota</taxon>
        <taxon>Agaricomycotina</taxon>
        <taxon>Agaricomycetes</taxon>
        <taxon>Agaricomycetidae</taxon>
        <taxon>Agaricales</taxon>
        <taxon>Marasmiineae</taxon>
        <taxon>Marasmiaceae</taxon>
        <taxon>Moniliophthora</taxon>
    </lineage>
</organism>
<proteinExistence type="inferred from homology"/>
<evidence type="ECO:0000313" key="7">
    <source>
        <dbReference type="EMBL" id="ESK83978.1"/>
    </source>
</evidence>
<protein>
    <submittedName>
        <fullName evidence="7">Fad dependent oxidoreductase</fullName>
    </submittedName>
</protein>
<accession>V2WAZ5</accession>
<keyword evidence="3" id="KW-0274">FAD</keyword>
<keyword evidence="4" id="KW-0560">Oxidoreductase</keyword>
<dbReference type="Gene3D" id="3.30.43.10">
    <property type="entry name" value="Uridine Diphospho-n-acetylenolpyruvylglucosamine Reductase, domain 2"/>
    <property type="match status" value="1"/>
</dbReference>
<dbReference type="PANTHER" id="PTHR42973">
    <property type="entry name" value="BINDING OXIDOREDUCTASE, PUTATIVE (AFU_ORTHOLOGUE AFUA_1G17690)-RELATED"/>
    <property type="match status" value="1"/>
</dbReference>
<feature type="chain" id="PRO_5004711627" evidence="5">
    <location>
        <begin position="21"/>
        <end position="497"/>
    </location>
</feature>
<evidence type="ECO:0000256" key="2">
    <source>
        <dbReference type="ARBA" id="ARBA00022630"/>
    </source>
</evidence>
<feature type="signal peptide" evidence="5">
    <location>
        <begin position="1"/>
        <end position="20"/>
    </location>
</feature>
<dbReference type="InterPro" id="IPR050416">
    <property type="entry name" value="FAD-linked_Oxidoreductase"/>
</dbReference>
<dbReference type="InterPro" id="IPR016169">
    <property type="entry name" value="FAD-bd_PCMH_sub2"/>
</dbReference>
<dbReference type="GO" id="GO:0071949">
    <property type="term" value="F:FAD binding"/>
    <property type="evidence" value="ECO:0007669"/>
    <property type="project" value="InterPro"/>
</dbReference>
<dbReference type="HOGENOM" id="CLU_018354_1_0_1"/>
<evidence type="ECO:0000259" key="6">
    <source>
        <dbReference type="PROSITE" id="PS51387"/>
    </source>
</evidence>
<evidence type="ECO:0000256" key="4">
    <source>
        <dbReference type="ARBA" id="ARBA00023002"/>
    </source>
</evidence>
<evidence type="ECO:0000256" key="5">
    <source>
        <dbReference type="SAM" id="SignalP"/>
    </source>
</evidence>
<dbReference type="GO" id="GO:0016491">
    <property type="term" value="F:oxidoreductase activity"/>
    <property type="evidence" value="ECO:0007669"/>
    <property type="project" value="UniProtKB-KW"/>
</dbReference>
<comment type="caution">
    <text evidence="7">The sequence shown here is derived from an EMBL/GenBank/DDBJ whole genome shotgun (WGS) entry which is preliminary data.</text>
</comment>